<feature type="compositionally biased region" description="Pro residues" evidence="1">
    <location>
        <begin position="467"/>
        <end position="476"/>
    </location>
</feature>
<dbReference type="GO" id="GO:0008233">
    <property type="term" value="F:peptidase activity"/>
    <property type="evidence" value="ECO:0007669"/>
    <property type="project" value="InterPro"/>
</dbReference>
<evidence type="ECO:0000256" key="1">
    <source>
        <dbReference type="SAM" id="MobiDB-lite"/>
    </source>
</evidence>
<feature type="signal peptide" evidence="2">
    <location>
        <begin position="1"/>
        <end position="28"/>
    </location>
</feature>
<dbReference type="InterPro" id="IPR038765">
    <property type="entry name" value="Papain-like_cys_pep_sf"/>
</dbReference>
<dbReference type="RefSeq" id="WP_071163759.1">
    <property type="nucleotide sequence ID" value="NZ_CP017812.1"/>
</dbReference>
<protein>
    <recommendedName>
        <fullName evidence="3">SLH domain-containing protein</fullName>
    </recommendedName>
</protein>
<evidence type="ECO:0000313" key="4">
    <source>
        <dbReference type="EMBL" id="AOZ72293.1"/>
    </source>
</evidence>
<dbReference type="AlphaFoldDB" id="A0A1D9MJC5"/>
<feature type="domain" description="SLH" evidence="3">
    <location>
        <begin position="880"/>
        <end position="943"/>
    </location>
</feature>
<accession>A0A1D9MJC5</accession>
<dbReference type="Gene3D" id="3.90.70.10">
    <property type="entry name" value="Cysteine proteinases"/>
    <property type="match status" value="1"/>
</dbReference>
<evidence type="ECO:0000313" key="5">
    <source>
        <dbReference type="Proteomes" id="UP000176288"/>
    </source>
</evidence>
<feature type="compositionally biased region" description="Pro residues" evidence="1">
    <location>
        <begin position="516"/>
        <end position="529"/>
    </location>
</feature>
<feature type="domain" description="SLH" evidence="3">
    <location>
        <begin position="819"/>
        <end position="879"/>
    </location>
</feature>
<feature type="domain" description="SLH" evidence="3">
    <location>
        <begin position="954"/>
        <end position="1015"/>
    </location>
</feature>
<name>A0A1D9MJC5_9ACTO</name>
<feature type="compositionally biased region" description="Pro residues" evidence="1">
    <location>
        <begin position="628"/>
        <end position="801"/>
    </location>
</feature>
<keyword evidence="5" id="KW-1185">Reference proteome</keyword>
<dbReference type="InterPro" id="IPR001119">
    <property type="entry name" value="SLH_dom"/>
</dbReference>
<dbReference type="PANTHER" id="PTHR45725">
    <property type="entry name" value="FORMIN HOMOLOGY 2 FAMILY MEMBER"/>
    <property type="match status" value="1"/>
</dbReference>
<evidence type="ECO:0000256" key="2">
    <source>
        <dbReference type="SAM" id="SignalP"/>
    </source>
</evidence>
<feature type="chain" id="PRO_5009443704" description="SLH domain-containing protein" evidence="2">
    <location>
        <begin position="29"/>
        <end position="1015"/>
    </location>
</feature>
<dbReference type="EMBL" id="CP017812">
    <property type="protein sequence ID" value="AOZ72293.1"/>
    <property type="molecule type" value="Genomic_DNA"/>
</dbReference>
<dbReference type="PROSITE" id="PS51272">
    <property type="entry name" value="SLH"/>
    <property type="match status" value="3"/>
</dbReference>
<sequence length="1015" mass="110145">MSKLSRLVVATFAMVGASSLLVTSLASAAPTSAEHAAPPYEATVQNATIKQGQDLDLTSLISAKVETGLPGELAPEEFSFPNVLTTYGTNIPKLGNPADVPALSPNKFENPPAGQWYNYFDVDYLRWTPDSGWYDANKHYRESLRPYGSGGTDDVACWKATSANQLMWWIKQNRPFVDKYFKTYPDASKELMPGHYLTDGYNEQDYQQILDYYSEHFVDKPGDPTGGNQWFITGEKTAAVNAPFKDEEFGKNFKGFFGKAFNTSSMASATPLTNYIKFPRSNALKQFSDFVIDAMKNHRSIGFELVYSGGYRHAVTLWGAEVNENQLVDYIYYTDSDTNNKAYQTTSLMTRLKVLSSDDGRSIYADINYELENPQSSSPGISAVNSLDLGRKVWDDWAREQLPKVTFKVRDNGGFNQNVPGTYTIKYVDNFGQEVAKTARVTVLGNKKPATPEPTKEPTPEQTAEPTPAPVVPAPEPTKEPTVEPTPAPTAEPTKEPTVEPTPAPTVEPSVEPTLEPTPTPVVPTPAPSLEPTKEPTVEATVEATPEPSTEPTAEPAPAPEPTKEATAEPTVEATPEPSVEPTVEATAEPTPVPVVPTSEPSVEPTKEPTAEPVPMPSAEPTVETPVSPVPPKPQPEPKPVLPKPAPKPTPVPPVKPVPVPQPSVEPTPAPKPPVKPAPAKPVKPAPKPPVKPDPRPTPTPKPPVKPAPVQPKPTPVPPVKPAPVQPKPEPTPVLPDPKPTPKPLPPVKPAPVKPAPAPVTPKPAPTKPAPVKPAPAKPVKPTPAPAKPTPAPAKPAPQQPTPAKQCFPFNVAIAPQVEARLFEDVPLNQWLSPEVYWARSNGITTGWADNTFRPLNGTKRQDMAAFLYRLAGSPQVKSNHVGFTDVSANHPFARQIAWMESTGISTGWADGTFRPNEMVTRDAMAAFLMRFASEYSDVVSPAVRPQNLKLDNVKVPLKDVDVNGLHGKAMRWIWASGVSTGWADQTYRPLNHVNRDAMVTFIYRLINNQAKTDC</sequence>
<dbReference type="InterPro" id="IPR051425">
    <property type="entry name" value="Formin_Homology"/>
</dbReference>
<dbReference type="Proteomes" id="UP000176288">
    <property type="component" value="Chromosome"/>
</dbReference>
<organism evidence="4 5">
    <name type="scientific">Boudabousia tangfeifanii</name>
    <dbReference type="NCBI Taxonomy" id="1912795"/>
    <lineage>
        <taxon>Bacteria</taxon>
        <taxon>Bacillati</taxon>
        <taxon>Actinomycetota</taxon>
        <taxon>Actinomycetes</taxon>
        <taxon>Actinomycetales</taxon>
        <taxon>Actinomycetaceae</taxon>
        <taxon>Boudabousia</taxon>
    </lineage>
</organism>
<dbReference type="PANTHER" id="PTHR45725:SF18">
    <property type="entry name" value="ORC1-LIKE AAA ATPASE DOMAIN-CONTAINING PROTEIN"/>
    <property type="match status" value="1"/>
</dbReference>
<keyword evidence="2" id="KW-0732">Signal</keyword>
<dbReference type="STRING" id="1912795.BK816_02405"/>
<reference evidence="4 5" key="1">
    <citation type="submission" date="2016-10" db="EMBL/GenBank/DDBJ databases">
        <title>Actinomyces aegypiusis sp. nov., isolated from the Aegypius monachus in Qinghai Tibet Plateau China.</title>
        <authorList>
            <person name="Wang Y."/>
        </authorList>
    </citation>
    <scope>NUCLEOTIDE SEQUENCE [LARGE SCALE GENOMIC DNA]</scope>
    <source>
        <strain evidence="4 5">VUL4_3</strain>
    </source>
</reference>
<dbReference type="SUPFAM" id="SSF54001">
    <property type="entry name" value="Cysteine proteinases"/>
    <property type="match status" value="1"/>
</dbReference>
<dbReference type="Pfam" id="PF00395">
    <property type="entry name" value="SLH"/>
    <property type="match status" value="2"/>
</dbReference>
<feature type="region of interest" description="Disordered" evidence="1">
    <location>
        <begin position="442"/>
        <end position="802"/>
    </location>
</feature>
<feature type="compositionally biased region" description="Low complexity" evidence="1">
    <location>
        <begin position="568"/>
        <end position="604"/>
    </location>
</feature>
<feature type="compositionally biased region" description="Low complexity" evidence="1">
    <location>
        <begin position="539"/>
        <end position="554"/>
    </location>
</feature>
<dbReference type="Pfam" id="PF09028">
    <property type="entry name" value="Mac-1"/>
    <property type="match status" value="1"/>
</dbReference>
<dbReference type="KEGG" id="avu:BK816_02405"/>
<proteinExistence type="predicted"/>
<dbReference type="InterPro" id="IPR015117">
    <property type="entry name" value="IdeS"/>
</dbReference>
<dbReference type="PRINTS" id="PR01217">
    <property type="entry name" value="PRICHEXTENSN"/>
</dbReference>
<evidence type="ECO:0000259" key="3">
    <source>
        <dbReference type="PROSITE" id="PS51272"/>
    </source>
</evidence>
<gene>
    <name evidence="4" type="ORF">BK816_02405</name>
</gene>